<dbReference type="CDD" id="cd00200">
    <property type="entry name" value="WD40"/>
    <property type="match status" value="1"/>
</dbReference>
<dbReference type="GO" id="GO:0044458">
    <property type="term" value="P:motile cilium assembly"/>
    <property type="evidence" value="ECO:0007669"/>
    <property type="project" value="TreeGrafter"/>
</dbReference>
<dbReference type="InterPro" id="IPR036322">
    <property type="entry name" value="WD40_repeat_dom_sf"/>
</dbReference>
<name>A0A1V9Z811_9STRA</name>
<evidence type="ECO:0000256" key="1">
    <source>
        <dbReference type="PROSITE-ProRule" id="PRU00221"/>
    </source>
</evidence>
<dbReference type="PROSITE" id="PS50294">
    <property type="entry name" value="WD_REPEATS_REGION"/>
    <property type="match status" value="1"/>
</dbReference>
<evidence type="ECO:0000313" key="3">
    <source>
        <dbReference type="Proteomes" id="UP000243217"/>
    </source>
</evidence>
<keyword evidence="3" id="KW-1185">Reference proteome</keyword>
<feature type="repeat" description="WD" evidence="1">
    <location>
        <begin position="382"/>
        <end position="423"/>
    </location>
</feature>
<comment type="caution">
    <text evidence="2">The sequence shown here is derived from an EMBL/GenBank/DDBJ whole genome shotgun (WGS) entry which is preliminary data.</text>
</comment>
<organism evidence="2 3">
    <name type="scientific">Thraustotheca clavata</name>
    <dbReference type="NCBI Taxonomy" id="74557"/>
    <lineage>
        <taxon>Eukaryota</taxon>
        <taxon>Sar</taxon>
        <taxon>Stramenopiles</taxon>
        <taxon>Oomycota</taxon>
        <taxon>Saprolegniomycetes</taxon>
        <taxon>Saprolegniales</taxon>
        <taxon>Achlyaceae</taxon>
        <taxon>Thraustotheca</taxon>
    </lineage>
</organism>
<dbReference type="SUPFAM" id="SSF50978">
    <property type="entry name" value="WD40 repeat-like"/>
    <property type="match status" value="1"/>
</dbReference>
<dbReference type="GO" id="GO:0036064">
    <property type="term" value="C:ciliary basal body"/>
    <property type="evidence" value="ECO:0007669"/>
    <property type="project" value="TreeGrafter"/>
</dbReference>
<dbReference type="PROSITE" id="PS50082">
    <property type="entry name" value="WD_REPEATS_2"/>
    <property type="match status" value="2"/>
</dbReference>
<dbReference type="OrthoDB" id="2096344at2759"/>
<sequence>MIDGLVSEALRIVEKIKLLEYMKIGLRPLLPHDGLPMVNEHGVGDGFVLKLTVRGTDALRDDPMIIHPIVLVHIVDITSGAYMLKKDPLRASTYASEPTTFFDGNGIKHCTSEYILPIATRPCLLSANGQGIPKWNEELNFNDAYANFIRPETIVLFELVDFNPRIELLQGMDCYHRVAWGFCRVVSPNSAYNAPTRPQEVMNHRIKLFEYQPSSLLIEQQIKNMQTNRPQPSVFFQFLRHQRVRYPSTLHINFSMVPETSPLQVSHRALHVYEQECKTDKAINSHVLETTQSQFDRGSTRDSFSMDAEHLMEFPSIHCKRYPSELCLVPERMLHRLHSGANGCQVLAFTHRGTHVAAACSDRNEFPIRLYNIDTGIQENALYGHQGVVYALSWSIDDVFLLSASSDGSAKYWQVTPPKVVHSFYHPLPNFVYCVDWLWPRDIALTGSFDGQIRLWSTRTGKCLNALTPIHASRVNTLRMDPKTQRLFSGDATGVVNVWQEKNSTFELIKTIKHVDLMGKSITSMQFHPKRGQLLVQAQPNTLLQFELRSYLLLNKGYTGIKCTTSLIKSSFSPDGRYVVSGSEDGAVFMFSSLNGQRISSSMWGSIFYGNPLLDVVWSPSAHIAAVCSTGPGNPIIILCARRDDVFTKDAVMAQEEKQEKERLLQQQKRLAEQVATLLSLDETSNKATIVPEKA</sequence>
<dbReference type="InterPro" id="IPR052803">
    <property type="entry name" value="Cilium-Associated_Jouberin"/>
</dbReference>
<dbReference type="STRING" id="74557.A0A1V9Z811"/>
<dbReference type="AlphaFoldDB" id="A0A1V9Z811"/>
<dbReference type="PANTHER" id="PTHR44499">
    <property type="entry name" value="JOUBERIN"/>
    <property type="match status" value="1"/>
</dbReference>
<proteinExistence type="predicted"/>
<dbReference type="InterPro" id="IPR015943">
    <property type="entry name" value="WD40/YVTN_repeat-like_dom_sf"/>
</dbReference>
<reference evidence="2 3" key="1">
    <citation type="journal article" date="2014" name="Genome Biol. Evol.">
        <title>The secreted proteins of Achlya hypogyna and Thraustotheca clavata identify the ancestral oomycete secretome and reveal gene acquisitions by horizontal gene transfer.</title>
        <authorList>
            <person name="Misner I."/>
            <person name="Blouin N."/>
            <person name="Leonard G."/>
            <person name="Richards T.A."/>
            <person name="Lane C.E."/>
        </authorList>
    </citation>
    <scope>NUCLEOTIDE SEQUENCE [LARGE SCALE GENOMIC DNA]</scope>
    <source>
        <strain evidence="2 3">ATCC 34112</strain>
    </source>
</reference>
<accession>A0A1V9Z811</accession>
<evidence type="ECO:0000313" key="2">
    <source>
        <dbReference type="EMBL" id="OQR94091.1"/>
    </source>
</evidence>
<dbReference type="PANTHER" id="PTHR44499:SF1">
    <property type="entry name" value="JOUBERIN"/>
    <property type="match status" value="1"/>
</dbReference>
<gene>
    <name evidence="2" type="ORF">THRCLA_08252</name>
</gene>
<dbReference type="InterPro" id="IPR001680">
    <property type="entry name" value="WD40_rpt"/>
</dbReference>
<dbReference type="EMBL" id="JNBS01002207">
    <property type="protein sequence ID" value="OQR94091.1"/>
    <property type="molecule type" value="Genomic_DNA"/>
</dbReference>
<protein>
    <submittedName>
        <fullName evidence="2">Jouberin</fullName>
    </submittedName>
</protein>
<feature type="repeat" description="WD" evidence="1">
    <location>
        <begin position="445"/>
        <end position="466"/>
    </location>
</feature>
<dbReference type="Proteomes" id="UP000243217">
    <property type="component" value="Unassembled WGS sequence"/>
</dbReference>
<keyword evidence="1" id="KW-0853">WD repeat</keyword>
<dbReference type="SMART" id="SM00320">
    <property type="entry name" value="WD40"/>
    <property type="match status" value="6"/>
</dbReference>
<dbReference type="Gene3D" id="2.130.10.10">
    <property type="entry name" value="YVTN repeat-like/Quinoprotein amine dehydrogenase"/>
    <property type="match status" value="1"/>
</dbReference>
<dbReference type="Pfam" id="PF00400">
    <property type="entry name" value="WD40"/>
    <property type="match status" value="3"/>
</dbReference>